<feature type="transmembrane region" description="Helical" evidence="1">
    <location>
        <begin position="219"/>
        <end position="240"/>
    </location>
</feature>
<dbReference type="Proteomes" id="UP000776983">
    <property type="component" value="Unassembled WGS sequence"/>
</dbReference>
<evidence type="ECO:0000313" key="2">
    <source>
        <dbReference type="EMBL" id="MCB5363323.1"/>
    </source>
</evidence>
<evidence type="ECO:0000313" key="3">
    <source>
        <dbReference type="Proteomes" id="UP000776983"/>
    </source>
</evidence>
<organism evidence="2 3">
    <name type="scientific">Mesopusillimonas faecipullorum</name>
    <dbReference type="NCBI Taxonomy" id="2755040"/>
    <lineage>
        <taxon>Bacteria</taxon>
        <taxon>Pseudomonadati</taxon>
        <taxon>Pseudomonadota</taxon>
        <taxon>Betaproteobacteria</taxon>
        <taxon>Burkholderiales</taxon>
        <taxon>Alcaligenaceae</taxon>
        <taxon>Mesopusillimonas</taxon>
    </lineage>
</organism>
<keyword evidence="3" id="KW-1185">Reference proteome</keyword>
<dbReference type="EMBL" id="JACDXW010000002">
    <property type="protein sequence ID" value="MCB5363323.1"/>
    <property type="molecule type" value="Genomic_DNA"/>
</dbReference>
<evidence type="ECO:0008006" key="4">
    <source>
        <dbReference type="Google" id="ProtNLM"/>
    </source>
</evidence>
<protein>
    <recommendedName>
        <fullName evidence="4">ABC transporter permease</fullName>
    </recommendedName>
</protein>
<evidence type="ECO:0000256" key="1">
    <source>
        <dbReference type="SAM" id="Phobius"/>
    </source>
</evidence>
<keyword evidence="1" id="KW-0472">Membrane</keyword>
<comment type="caution">
    <text evidence="2">The sequence shown here is derived from an EMBL/GenBank/DDBJ whole genome shotgun (WGS) entry which is preliminary data.</text>
</comment>
<keyword evidence="1" id="KW-0812">Transmembrane</keyword>
<name>A0ABS8CBC7_9BURK</name>
<proteinExistence type="predicted"/>
<reference evidence="2 3" key="1">
    <citation type="submission" date="2020-07" db="EMBL/GenBank/DDBJ databases">
        <title>Pusillimonas sp. nov., isolated from poultry manure in Taiwan.</title>
        <authorList>
            <person name="Lin S.-Y."/>
            <person name="Tang Y.-S."/>
            <person name="Young C.-C."/>
        </authorList>
    </citation>
    <scope>NUCLEOTIDE SEQUENCE [LARGE SCALE GENOMIC DNA]</scope>
    <source>
        <strain evidence="2 3">CC-YST705</strain>
    </source>
</reference>
<feature type="transmembrane region" description="Helical" evidence="1">
    <location>
        <begin position="192"/>
        <end position="212"/>
    </location>
</feature>
<dbReference type="RefSeq" id="WP_226953647.1">
    <property type="nucleotide sequence ID" value="NZ_JACDXW010000002.1"/>
</dbReference>
<feature type="transmembrane region" description="Helical" evidence="1">
    <location>
        <begin position="246"/>
        <end position="268"/>
    </location>
</feature>
<gene>
    <name evidence="2" type="ORF">H0484_06090</name>
</gene>
<keyword evidence="1" id="KW-1133">Transmembrane helix</keyword>
<sequence>MKPLISLLHGLREGWHKRRPSRLRMPGVMRLRPTLAMLVPVLLVGCMMLFELAHLGLTIYSAGAALDRTLARWTLEPQLIPAPESLPQQLSEQVSQALSGRLPASSILVQVRDFTPQKGQRAANNRARSLTMDVYQTYVTPLSGLFGLGDAFRYRYKRFMGHPAASAAANADAWVPCCLLPSGPERELNSPYFSSALWGAGVALLGVLAWYLGVGSASVAFVFVLLTVLAGAQAGAFVVVTTVAGGFLAIFRLPYVWALLISVLWWVAQ</sequence>
<accession>A0ABS8CBC7</accession>